<dbReference type="KEGG" id="lpav:PLANPX_1488"/>
<dbReference type="EMBL" id="AP021861">
    <property type="protein sequence ID" value="BBO31876.1"/>
    <property type="molecule type" value="Genomic_DNA"/>
</dbReference>
<evidence type="ECO:0000313" key="2">
    <source>
        <dbReference type="Proteomes" id="UP000326837"/>
    </source>
</evidence>
<proteinExistence type="predicted"/>
<gene>
    <name evidence="1" type="ORF">PLANPX_1488</name>
</gene>
<evidence type="ECO:0000313" key="1">
    <source>
        <dbReference type="EMBL" id="BBO31876.1"/>
    </source>
</evidence>
<accession>A0A5K7XC08</accession>
<dbReference type="AlphaFoldDB" id="A0A5K7XC08"/>
<name>A0A5K7XC08_9BACT</name>
<keyword evidence="2" id="KW-1185">Reference proteome</keyword>
<protein>
    <submittedName>
        <fullName evidence="1">Uncharacterized protein</fullName>
    </submittedName>
</protein>
<reference evidence="2" key="1">
    <citation type="submission" date="2019-10" db="EMBL/GenBank/DDBJ databases">
        <title>Lacipirellula parvula gen. nov., sp. nov., representing a lineage of planctomycetes widespread in freshwater anoxic habitats, and description of the family Lacipirellulaceae.</title>
        <authorList>
            <person name="Dedysh S.N."/>
            <person name="Kulichevskaya I.S."/>
            <person name="Beletsky A.V."/>
            <person name="Rakitin A.L."/>
            <person name="Mardanov A.V."/>
            <person name="Ivanova A.A."/>
            <person name="Saltykova V.X."/>
            <person name="Rijpstra W.I.C."/>
            <person name="Sinninghe Damste J.S."/>
            <person name="Ravin N.V."/>
        </authorList>
    </citation>
    <scope>NUCLEOTIDE SEQUENCE [LARGE SCALE GENOMIC DNA]</scope>
    <source>
        <strain evidence="2">PX69</strain>
    </source>
</reference>
<organism evidence="1 2">
    <name type="scientific">Lacipirellula parvula</name>
    <dbReference type="NCBI Taxonomy" id="2650471"/>
    <lineage>
        <taxon>Bacteria</taxon>
        <taxon>Pseudomonadati</taxon>
        <taxon>Planctomycetota</taxon>
        <taxon>Planctomycetia</taxon>
        <taxon>Pirellulales</taxon>
        <taxon>Lacipirellulaceae</taxon>
        <taxon>Lacipirellula</taxon>
    </lineage>
</organism>
<dbReference type="Proteomes" id="UP000326837">
    <property type="component" value="Chromosome"/>
</dbReference>
<sequence>MEFSPQASLRRGGAFAEAGRRATAYQELSAEFRQILHAVNRGASMRVRPESGAHSTLLVGKTVMRCVVGCS</sequence>